<keyword evidence="3 5" id="KW-0808">Transferase</keyword>
<feature type="domain" description="Glycosyltransferase 2-like" evidence="4">
    <location>
        <begin position="1"/>
        <end position="124"/>
    </location>
</feature>
<dbReference type="InterPro" id="IPR029044">
    <property type="entry name" value="Nucleotide-diphossugar_trans"/>
</dbReference>
<dbReference type="InterPro" id="IPR001173">
    <property type="entry name" value="Glyco_trans_2-like"/>
</dbReference>
<keyword evidence="2" id="KW-0328">Glycosyltransferase</keyword>
<dbReference type="SUPFAM" id="SSF53448">
    <property type="entry name" value="Nucleotide-diphospho-sugar transferases"/>
    <property type="match status" value="1"/>
</dbReference>
<dbReference type="PANTHER" id="PTHR43685:SF5">
    <property type="entry name" value="GLYCOSYLTRANSFERASE EPSE-RELATED"/>
    <property type="match status" value="1"/>
</dbReference>
<comment type="similarity">
    <text evidence="1">Belongs to the glycosyltransferase 2 family.</text>
</comment>
<evidence type="ECO:0000256" key="1">
    <source>
        <dbReference type="ARBA" id="ARBA00006739"/>
    </source>
</evidence>
<dbReference type="Gene3D" id="3.90.550.10">
    <property type="entry name" value="Spore Coat Polysaccharide Biosynthesis Protein SpsA, Chain A"/>
    <property type="match status" value="1"/>
</dbReference>
<dbReference type="AlphaFoldDB" id="A0A658R123"/>
<comment type="caution">
    <text evidence="5">The sequence shown here is derived from an EMBL/GenBank/DDBJ whole genome shotgun (WGS) entry which is preliminary data.</text>
</comment>
<dbReference type="OrthoDB" id="9802649at2"/>
<protein>
    <submittedName>
        <fullName evidence="5">Glycosyl transferase family 2</fullName>
    </submittedName>
</protein>
<dbReference type="Proteomes" id="UP000198263">
    <property type="component" value="Unassembled WGS sequence"/>
</dbReference>
<dbReference type="PANTHER" id="PTHR43685">
    <property type="entry name" value="GLYCOSYLTRANSFERASE"/>
    <property type="match status" value="1"/>
</dbReference>
<proteinExistence type="inferred from homology"/>
<evidence type="ECO:0000256" key="2">
    <source>
        <dbReference type="ARBA" id="ARBA00022676"/>
    </source>
</evidence>
<dbReference type="EMBL" id="FCNV02000009">
    <property type="protein sequence ID" value="SAL38261.1"/>
    <property type="molecule type" value="Genomic_DNA"/>
</dbReference>
<evidence type="ECO:0000313" key="6">
    <source>
        <dbReference type="Proteomes" id="UP000198263"/>
    </source>
</evidence>
<name>A0A658R123_9BURK</name>
<dbReference type="Pfam" id="PF00535">
    <property type="entry name" value="Glycos_transf_2"/>
    <property type="match status" value="1"/>
</dbReference>
<dbReference type="CDD" id="cd00761">
    <property type="entry name" value="Glyco_tranf_GTA_type"/>
    <property type="match status" value="1"/>
</dbReference>
<sequence length="290" mass="33318">MPVHNGEAFIEEAIRSILQQRYRNFELLIVNDGSDDQTHAIATRISRDDPRVQLLSQEKAGIVAALNLGISHANGMYLARMDADDVAHPMRFSIQLERMEAEPRLVACGTDIVKFGRSLQYVSTPATDEECKALLMIESCFAHPTVMMRARVIQQRSLQYRADDKYVEDYRLWTELATHGEFANISLPLLRYRTHHDRADSWRTERQRDAHVRIASEMLERHGCSIESGTLRKFLWPSDSGVKKALEYFLSTGVLAKSINATAPECDWLRERTRRIRVRNTMKMAARKNV</sequence>
<gene>
    <name evidence="5" type="ORF">AWB72_03886</name>
</gene>
<evidence type="ECO:0000256" key="3">
    <source>
        <dbReference type="ARBA" id="ARBA00022679"/>
    </source>
</evidence>
<organism evidence="5 6">
    <name type="scientific">Caballeronia concitans</name>
    <dbReference type="NCBI Taxonomy" id="1777133"/>
    <lineage>
        <taxon>Bacteria</taxon>
        <taxon>Pseudomonadati</taxon>
        <taxon>Pseudomonadota</taxon>
        <taxon>Betaproteobacteria</taxon>
        <taxon>Burkholderiales</taxon>
        <taxon>Burkholderiaceae</taxon>
        <taxon>Caballeronia</taxon>
    </lineage>
</organism>
<dbReference type="InterPro" id="IPR050834">
    <property type="entry name" value="Glycosyltransf_2"/>
</dbReference>
<evidence type="ECO:0000313" key="5">
    <source>
        <dbReference type="EMBL" id="SAL38261.1"/>
    </source>
</evidence>
<accession>A0A658R123</accession>
<dbReference type="GO" id="GO:0016757">
    <property type="term" value="F:glycosyltransferase activity"/>
    <property type="evidence" value="ECO:0007669"/>
    <property type="project" value="UniProtKB-KW"/>
</dbReference>
<reference evidence="5 6" key="1">
    <citation type="submission" date="2016-01" db="EMBL/GenBank/DDBJ databases">
        <authorList>
            <person name="Peeters C."/>
        </authorList>
    </citation>
    <scope>NUCLEOTIDE SEQUENCE [LARGE SCALE GENOMIC DNA]</scope>
    <source>
        <strain evidence="5">LMG 29315</strain>
    </source>
</reference>
<evidence type="ECO:0000259" key="4">
    <source>
        <dbReference type="Pfam" id="PF00535"/>
    </source>
</evidence>
<keyword evidence="6" id="KW-1185">Reference proteome</keyword>